<accession>A0A8S5S2R1</accession>
<name>A0A8S5S2R1_9CAUD</name>
<protein>
    <submittedName>
        <fullName evidence="1">Uncharacterized protein</fullName>
    </submittedName>
</protein>
<sequence length="302" mass="34698">MLFLGTTFFGARYTVDPSPTMAKDVKNIYIENGTFDQLFVSKNPDLKVENGYDEWDYDTILNAKFDDNTVDAGNSGFSLSNTDYVLIKCREVGTFDWTPLYAIKIEKIEDFKVSKKDFFRPSNKDYEYMVVSVCNGIENTYVTETIHSEFNGMYVCDKDNIYGTLYNMDDLDSTRPSSSSALSLYNNRYPCVTNNSISNYEQGSIAGDFIKFDQENLTVDISVGIDYRNNVKDWLFNRKPKILKFYDGRIWLISVSGDISDTTDGHNDLRKIGFDWVEIGNVNNPEDLYDCGLSDVGKEWWY</sequence>
<evidence type="ECO:0000313" key="1">
    <source>
        <dbReference type="EMBL" id="DAF44962.1"/>
    </source>
</evidence>
<proteinExistence type="predicted"/>
<organism evidence="1">
    <name type="scientific">Siphoviridae sp. ctCIv11</name>
    <dbReference type="NCBI Taxonomy" id="2827806"/>
    <lineage>
        <taxon>Viruses</taxon>
        <taxon>Duplodnaviria</taxon>
        <taxon>Heunggongvirae</taxon>
        <taxon>Uroviricota</taxon>
        <taxon>Caudoviricetes</taxon>
    </lineage>
</organism>
<reference evidence="1" key="1">
    <citation type="journal article" date="2021" name="Proc. Natl. Acad. Sci. U.S.A.">
        <title>A Catalog of Tens of Thousands of Viruses from Human Metagenomes Reveals Hidden Associations with Chronic Diseases.</title>
        <authorList>
            <person name="Tisza M.J."/>
            <person name="Buck C.B."/>
        </authorList>
    </citation>
    <scope>NUCLEOTIDE SEQUENCE</scope>
    <source>
        <strain evidence="1">CtCIv11</strain>
    </source>
</reference>
<dbReference type="EMBL" id="BK032513">
    <property type="protein sequence ID" value="DAF44962.1"/>
    <property type="molecule type" value="Genomic_DNA"/>
</dbReference>